<dbReference type="Gene3D" id="3.40.50.1820">
    <property type="entry name" value="alpha/beta hydrolase"/>
    <property type="match status" value="1"/>
</dbReference>
<organism evidence="3 4">
    <name type="scientific">Paecilomyces lecythidis</name>
    <dbReference type="NCBI Taxonomy" id="3004212"/>
    <lineage>
        <taxon>Eukaryota</taxon>
        <taxon>Fungi</taxon>
        <taxon>Dikarya</taxon>
        <taxon>Ascomycota</taxon>
        <taxon>Pezizomycotina</taxon>
        <taxon>Eurotiomycetes</taxon>
        <taxon>Eurotiomycetidae</taxon>
        <taxon>Eurotiales</taxon>
        <taxon>Thermoascaceae</taxon>
        <taxon>Paecilomyces</taxon>
    </lineage>
</organism>
<dbReference type="SUPFAM" id="SSF53474">
    <property type="entry name" value="alpha/beta-Hydrolases"/>
    <property type="match status" value="1"/>
</dbReference>
<proteinExistence type="predicted"/>
<dbReference type="InterPro" id="IPR029058">
    <property type="entry name" value="AB_hydrolase_fold"/>
</dbReference>
<dbReference type="InterPro" id="IPR050593">
    <property type="entry name" value="LovG"/>
</dbReference>
<dbReference type="PANTHER" id="PTHR48070">
    <property type="entry name" value="ESTERASE OVCA2"/>
    <property type="match status" value="1"/>
</dbReference>
<dbReference type="PANTHER" id="PTHR48070:SF4">
    <property type="entry name" value="ESTERASE ALNB"/>
    <property type="match status" value="1"/>
</dbReference>
<comment type="caution">
    <text evidence="3">The sequence shown here is derived from an EMBL/GenBank/DDBJ whole genome shotgun (WGS) entry which is preliminary data.</text>
</comment>
<evidence type="ECO:0000313" key="4">
    <source>
        <dbReference type="Proteomes" id="UP001583193"/>
    </source>
</evidence>
<dbReference type="InterPro" id="IPR005645">
    <property type="entry name" value="FSH-like_dom"/>
</dbReference>
<dbReference type="Pfam" id="PF03959">
    <property type="entry name" value="FSH1"/>
    <property type="match status" value="1"/>
</dbReference>
<gene>
    <name evidence="3" type="ORF">Plec18167_001596</name>
</gene>
<evidence type="ECO:0000313" key="3">
    <source>
        <dbReference type="EMBL" id="KAL1884939.1"/>
    </source>
</evidence>
<dbReference type="EMBL" id="JAVDPF010000003">
    <property type="protein sequence ID" value="KAL1884939.1"/>
    <property type="molecule type" value="Genomic_DNA"/>
</dbReference>
<feature type="domain" description="Serine hydrolase" evidence="2">
    <location>
        <begin position="2"/>
        <end position="201"/>
    </location>
</feature>
<name>A0ABR3YA32_9EURO</name>
<accession>A0ABR3YA32</accession>
<sequence length="219" mass="24708">MPMRILCLHGWGTNVKILQTQIGPLMRELERDHSANFHFIEGNIDAEPGPGVEGFYDGPYYSYYKFPRSFEDSEESMLEAYEMLYDVIDEDGPFDGALGFSHGGTLISGFLIHHAKTRPYDPPPFRCAIFLNSLPPFRMHPGGKPHIDDGLDGYLNIHTVSIVGKKDFVYEYSLALHHLCNPSMSSLVMHNNGHDVPRDPANVSVMARAVRKMFTEAVY</sequence>
<protein>
    <recommendedName>
        <fullName evidence="2">Serine hydrolase domain-containing protein</fullName>
    </recommendedName>
</protein>
<keyword evidence="4" id="KW-1185">Reference proteome</keyword>
<dbReference type="Proteomes" id="UP001583193">
    <property type="component" value="Unassembled WGS sequence"/>
</dbReference>
<evidence type="ECO:0000259" key="2">
    <source>
        <dbReference type="Pfam" id="PF03959"/>
    </source>
</evidence>
<keyword evidence="1" id="KW-0378">Hydrolase</keyword>
<reference evidence="3 4" key="1">
    <citation type="journal article" date="2024" name="IMA Fungus">
        <title>IMA Genome - F19 : A genome assembly and annotation guide to empower mycologists, including annotated draft genome sequences of Ceratocystis pirilliformis, Diaporthe australafricana, Fusarium ophioides, Paecilomyces lecythidis, and Sporothrix stenoceras.</title>
        <authorList>
            <person name="Aylward J."/>
            <person name="Wilson A.M."/>
            <person name="Visagie C.M."/>
            <person name="Spraker J."/>
            <person name="Barnes I."/>
            <person name="Buitendag C."/>
            <person name="Ceriani C."/>
            <person name="Del Mar Angel L."/>
            <person name="du Plessis D."/>
            <person name="Fuchs T."/>
            <person name="Gasser K."/>
            <person name="Kramer D."/>
            <person name="Li W."/>
            <person name="Munsamy K."/>
            <person name="Piso A."/>
            <person name="Price J.L."/>
            <person name="Sonnekus B."/>
            <person name="Thomas C."/>
            <person name="van der Nest A."/>
            <person name="van Dijk A."/>
            <person name="van Heerden A."/>
            <person name="van Vuuren N."/>
            <person name="Yilmaz N."/>
            <person name="Duong T.A."/>
            <person name="van der Merwe N.A."/>
            <person name="Wingfield M.J."/>
            <person name="Wingfield B.D."/>
        </authorList>
    </citation>
    <scope>NUCLEOTIDE SEQUENCE [LARGE SCALE GENOMIC DNA]</scope>
    <source>
        <strain evidence="3 4">CMW 18167</strain>
    </source>
</reference>
<evidence type="ECO:0000256" key="1">
    <source>
        <dbReference type="ARBA" id="ARBA00022801"/>
    </source>
</evidence>